<dbReference type="CDD" id="cd08422">
    <property type="entry name" value="PBP2_CrgA_like"/>
    <property type="match status" value="1"/>
</dbReference>
<proteinExistence type="inferred from homology"/>
<dbReference type="HOGENOM" id="CLU_039613_16_2_6"/>
<evidence type="ECO:0000259" key="5">
    <source>
        <dbReference type="PROSITE" id="PS50931"/>
    </source>
</evidence>
<dbReference type="GO" id="GO:0043565">
    <property type="term" value="F:sequence-specific DNA binding"/>
    <property type="evidence" value="ECO:0007669"/>
    <property type="project" value="TreeGrafter"/>
</dbReference>
<dbReference type="PROSITE" id="PS50931">
    <property type="entry name" value="HTH_LYSR"/>
    <property type="match status" value="1"/>
</dbReference>
<dbReference type="InterPro" id="IPR036390">
    <property type="entry name" value="WH_DNA-bd_sf"/>
</dbReference>
<dbReference type="InterPro" id="IPR000847">
    <property type="entry name" value="LysR_HTH_N"/>
</dbReference>
<dbReference type="EMBL" id="CR378680">
    <property type="protein sequence ID" value="CAG23496.1"/>
    <property type="molecule type" value="Genomic_DNA"/>
</dbReference>
<gene>
    <name evidence="6" type="primary">AGR_L_32</name>
    <name evidence="6" type="ordered locus">PBPRB1636</name>
</gene>
<keyword evidence="3" id="KW-0238">DNA-binding</keyword>
<dbReference type="RefSeq" id="WP_011221652.1">
    <property type="nucleotide sequence ID" value="NC_006371.1"/>
</dbReference>
<dbReference type="InterPro" id="IPR036388">
    <property type="entry name" value="WH-like_DNA-bd_sf"/>
</dbReference>
<reference evidence="7" key="1">
    <citation type="journal article" date="2005" name="Science">
        <title>Life at depth: Photobacterium profundum genome sequence and expression analysis.</title>
        <authorList>
            <person name="Vezzi A."/>
            <person name="Campanaro S."/>
            <person name="D'Angelo M."/>
            <person name="Simonato F."/>
            <person name="Vitulo N."/>
            <person name="Lauro F.M."/>
            <person name="Cestaro A."/>
            <person name="Malacrida G."/>
            <person name="Simionati B."/>
            <person name="Cannata N."/>
            <person name="Romualdi C."/>
            <person name="Bartlett D.H."/>
            <person name="Valle G."/>
        </authorList>
    </citation>
    <scope>NUCLEOTIDE SEQUENCE [LARGE SCALE GENOMIC DNA]</scope>
    <source>
        <strain evidence="7">ATCC BAA-1253 / SS9</strain>
    </source>
</reference>
<evidence type="ECO:0000313" key="7">
    <source>
        <dbReference type="Proteomes" id="UP000000593"/>
    </source>
</evidence>
<dbReference type="PANTHER" id="PTHR30537:SF5">
    <property type="entry name" value="HTH-TYPE TRANSCRIPTIONAL ACTIVATOR TTDR-RELATED"/>
    <property type="match status" value="1"/>
</dbReference>
<dbReference type="Proteomes" id="UP000000593">
    <property type="component" value="Chromosome 2"/>
</dbReference>
<keyword evidence="7" id="KW-1185">Reference proteome</keyword>
<dbReference type="AlphaFoldDB" id="Q6LGT4"/>
<keyword evidence="2" id="KW-0805">Transcription regulation</keyword>
<evidence type="ECO:0000256" key="2">
    <source>
        <dbReference type="ARBA" id="ARBA00023015"/>
    </source>
</evidence>
<keyword evidence="4" id="KW-0804">Transcription</keyword>
<evidence type="ECO:0000256" key="3">
    <source>
        <dbReference type="ARBA" id="ARBA00023125"/>
    </source>
</evidence>
<dbReference type="InterPro" id="IPR005119">
    <property type="entry name" value="LysR_subst-bd"/>
</dbReference>
<dbReference type="GO" id="GO:0003700">
    <property type="term" value="F:DNA-binding transcription factor activity"/>
    <property type="evidence" value="ECO:0007669"/>
    <property type="project" value="InterPro"/>
</dbReference>
<dbReference type="Gene3D" id="3.40.190.290">
    <property type="match status" value="1"/>
</dbReference>
<protein>
    <submittedName>
        <fullName evidence="6">Hypothetical transcriptional regulator</fullName>
    </submittedName>
</protein>
<dbReference type="FunFam" id="1.10.10.10:FF:000001">
    <property type="entry name" value="LysR family transcriptional regulator"/>
    <property type="match status" value="1"/>
</dbReference>
<comment type="similarity">
    <text evidence="1">Belongs to the LysR transcriptional regulatory family.</text>
</comment>
<dbReference type="Gene3D" id="1.10.10.10">
    <property type="entry name" value="Winged helix-like DNA-binding domain superfamily/Winged helix DNA-binding domain"/>
    <property type="match status" value="1"/>
</dbReference>
<dbReference type="PANTHER" id="PTHR30537">
    <property type="entry name" value="HTH-TYPE TRANSCRIPTIONAL REGULATOR"/>
    <property type="match status" value="1"/>
</dbReference>
<name>Q6LGT4_PHOPR</name>
<dbReference type="eggNOG" id="COG0583">
    <property type="taxonomic scope" value="Bacteria"/>
</dbReference>
<accession>Q6LGT4</accession>
<dbReference type="STRING" id="298386.PBPRB1636"/>
<dbReference type="GO" id="GO:0006351">
    <property type="term" value="P:DNA-templated transcription"/>
    <property type="evidence" value="ECO:0007669"/>
    <property type="project" value="TreeGrafter"/>
</dbReference>
<organism evidence="6 7">
    <name type="scientific">Photobacterium profundum (strain SS9)</name>
    <dbReference type="NCBI Taxonomy" id="298386"/>
    <lineage>
        <taxon>Bacteria</taxon>
        <taxon>Pseudomonadati</taxon>
        <taxon>Pseudomonadota</taxon>
        <taxon>Gammaproteobacteria</taxon>
        <taxon>Vibrionales</taxon>
        <taxon>Vibrionaceae</taxon>
        <taxon>Photobacterium</taxon>
    </lineage>
</organism>
<dbReference type="InterPro" id="IPR058163">
    <property type="entry name" value="LysR-type_TF_proteobact-type"/>
</dbReference>
<dbReference type="Pfam" id="PF00126">
    <property type="entry name" value="HTH_1"/>
    <property type="match status" value="1"/>
</dbReference>
<feature type="domain" description="HTH lysR-type" evidence="5">
    <location>
        <begin position="1"/>
        <end position="59"/>
    </location>
</feature>
<dbReference type="Pfam" id="PF03466">
    <property type="entry name" value="LysR_substrate"/>
    <property type="match status" value="1"/>
</dbReference>
<evidence type="ECO:0000313" key="6">
    <source>
        <dbReference type="EMBL" id="CAG23496.1"/>
    </source>
</evidence>
<dbReference type="KEGG" id="ppr:PBPRB1636"/>
<dbReference type="SUPFAM" id="SSF46785">
    <property type="entry name" value="Winged helix' DNA-binding domain"/>
    <property type="match status" value="1"/>
</dbReference>
<dbReference type="SUPFAM" id="SSF53850">
    <property type="entry name" value="Periplasmic binding protein-like II"/>
    <property type="match status" value="1"/>
</dbReference>
<evidence type="ECO:0000256" key="1">
    <source>
        <dbReference type="ARBA" id="ARBA00009437"/>
    </source>
</evidence>
<evidence type="ECO:0000256" key="4">
    <source>
        <dbReference type="ARBA" id="ARBA00023163"/>
    </source>
</evidence>
<sequence>MDFATRLELLLEVSEHGSFAKAADARNIDRSVLSKQIKNLEDTLGLRLLNRSTRSLSLTTAGYEIVKQAQRVRDELEQTRRLADTFHHEPKGHLRISSSTMFGRIYIQKAIKTFMNKFPEVSVELVLDDRKVDIIGERFDVVFRIGSPKDSNLIARKLADNHTAILASEDFVAKHGMPQTPQELVTLPSVTYSNGTFTTNKLSIAISPEDTEIKTFNTHGRYKVNEAELILDGIQAGLGYAEVGLFMLPKNIKEMGLTPLLTNHKLPLSHGGIYAVYSHRNQPPLVKHFIETVQEKIGTPPVWESYIDDYFTLYK</sequence>